<proteinExistence type="predicted"/>
<dbReference type="SUPFAM" id="SSF48498">
    <property type="entry name" value="Tetracyclin repressor-like, C-terminal domain"/>
    <property type="match status" value="1"/>
</dbReference>
<dbReference type="SUPFAM" id="SSF46689">
    <property type="entry name" value="Homeodomain-like"/>
    <property type="match status" value="1"/>
</dbReference>
<dbReference type="RefSeq" id="WP_379722262.1">
    <property type="nucleotide sequence ID" value="NZ_JBHRYJ010000001.1"/>
</dbReference>
<feature type="DNA-binding region" description="H-T-H motif" evidence="2">
    <location>
        <begin position="38"/>
        <end position="57"/>
    </location>
</feature>
<dbReference type="InterPro" id="IPR041474">
    <property type="entry name" value="NicS_C"/>
</dbReference>
<organism evidence="4 5">
    <name type="scientific">Ferrovibrio xuzhouensis</name>
    <dbReference type="NCBI Taxonomy" id="1576914"/>
    <lineage>
        <taxon>Bacteria</taxon>
        <taxon>Pseudomonadati</taxon>
        <taxon>Pseudomonadota</taxon>
        <taxon>Alphaproteobacteria</taxon>
        <taxon>Rhodospirillales</taxon>
        <taxon>Rhodospirillaceae</taxon>
        <taxon>Ferrovibrio</taxon>
    </lineage>
</organism>
<feature type="domain" description="HTH tetR-type" evidence="3">
    <location>
        <begin position="15"/>
        <end position="75"/>
    </location>
</feature>
<evidence type="ECO:0000313" key="4">
    <source>
        <dbReference type="EMBL" id="MFC3674797.1"/>
    </source>
</evidence>
<comment type="caution">
    <text evidence="4">The sequence shown here is derived from an EMBL/GenBank/DDBJ whole genome shotgun (WGS) entry which is preliminary data.</text>
</comment>
<keyword evidence="1 2" id="KW-0238">DNA-binding</keyword>
<evidence type="ECO:0000256" key="1">
    <source>
        <dbReference type="ARBA" id="ARBA00023125"/>
    </source>
</evidence>
<keyword evidence="5" id="KW-1185">Reference proteome</keyword>
<dbReference type="Proteomes" id="UP001595711">
    <property type="component" value="Unassembled WGS sequence"/>
</dbReference>
<dbReference type="InterPro" id="IPR001647">
    <property type="entry name" value="HTH_TetR"/>
</dbReference>
<dbReference type="Gene3D" id="1.10.357.10">
    <property type="entry name" value="Tetracycline Repressor, domain 2"/>
    <property type="match status" value="1"/>
</dbReference>
<dbReference type="Pfam" id="PF17938">
    <property type="entry name" value="TetR_C_29"/>
    <property type="match status" value="1"/>
</dbReference>
<dbReference type="PROSITE" id="PS50977">
    <property type="entry name" value="HTH_TETR_2"/>
    <property type="match status" value="1"/>
</dbReference>
<evidence type="ECO:0000313" key="5">
    <source>
        <dbReference type="Proteomes" id="UP001595711"/>
    </source>
</evidence>
<dbReference type="PRINTS" id="PR00455">
    <property type="entry name" value="HTHTETR"/>
</dbReference>
<evidence type="ECO:0000256" key="2">
    <source>
        <dbReference type="PROSITE-ProRule" id="PRU00335"/>
    </source>
</evidence>
<name>A0ABV7VCY2_9PROT</name>
<dbReference type="InterPro" id="IPR009057">
    <property type="entry name" value="Homeodomain-like_sf"/>
</dbReference>
<dbReference type="Pfam" id="PF00440">
    <property type="entry name" value="TetR_N"/>
    <property type="match status" value="1"/>
</dbReference>
<dbReference type="InterPro" id="IPR036271">
    <property type="entry name" value="Tet_transcr_reg_TetR-rel_C_sf"/>
</dbReference>
<gene>
    <name evidence="4" type="ORF">ACFOOQ_04525</name>
</gene>
<dbReference type="PANTHER" id="PTHR30328">
    <property type="entry name" value="TRANSCRIPTIONAL REPRESSOR"/>
    <property type="match status" value="1"/>
</dbReference>
<dbReference type="InterPro" id="IPR050109">
    <property type="entry name" value="HTH-type_TetR-like_transc_reg"/>
</dbReference>
<reference evidence="5" key="1">
    <citation type="journal article" date="2019" name="Int. J. Syst. Evol. Microbiol.">
        <title>The Global Catalogue of Microorganisms (GCM) 10K type strain sequencing project: providing services to taxonomists for standard genome sequencing and annotation.</title>
        <authorList>
            <consortium name="The Broad Institute Genomics Platform"/>
            <consortium name="The Broad Institute Genome Sequencing Center for Infectious Disease"/>
            <person name="Wu L."/>
            <person name="Ma J."/>
        </authorList>
    </citation>
    <scope>NUCLEOTIDE SEQUENCE [LARGE SCALE GENOMIC DNA]</scope>
    <source>
        <strain evidence="5">KCTC 42182</strain>
    </source>
</reference>
<dbReference type="EMBL" id="JBHRYJ010000001">
    <property type="protein sequence ID" value="MFC3674797.1"/>
    <property type="molecule type" value="Genomic_DNA"/>
</dbReference>
<accession>A0ABV7VCY2</accession>
<protein>
    <submittedName>
        <fullName evidence="4">TetR/AcrR family transcriptional regulator</fullName>
    </submittedName>
</protein>
<dbReference type="PANTHER" id="PTHR30328:SF54">
    <property type="entry name" value="HTH-TYPE TRANSCRIPTIONAL REPRESSOR SCO4008"/>
    <property type="match status" value="1"/>
</dbReference>
<evidence type="ECO:0000259" key="3">
    <source>
        <dbReference type="PROSITE" id="PS50977"/>
    </source>
</evidence>
<sequence length="227" mass="25639">MAKRKTANGWQRDPEGMRLRILEAATQEFSRHGLGGARIDRIAKAAGANKRMIYYHVGNKEDLYLAVLEGTYAHIREAERELNLEAQAPAEAIASLIRFTWQYYLKHPEFLAMLNTENLHGARYLRQSDKVKEMHSPFVALIGAVLRRGEKSGEFRSGVDPVQLYISIASLSYFYLSNNATLGVIFGRNLLAERAKAERLAHMTDLVLDALQNPAMREATAKKPPKR</sequence>